<organism evidence="1 2">
    <name type="scientific">Mycobacterium pseudokansasii</name>
    <dbReference type="NCBI Taxonomy" id="2341080"/>
    <lineage>
        <taxon>Bacteria</taxon>
        <taxon>Bacillati</taxon>
        <taxon>Actinomycetota</taxon>
        <taxon>Actinomycetes</taxon>
        <taxon>Mycobacteriales</taxon>
        <taxon>Mycobacteriaceae</taxon>
        <taxon>Mycobacterium</taxon>
    </lineage>
</organism>
<keyword evidence="2" id="KW-1185">Reference proteome</keyword>
<evidence type="ECO:0000313" key="1">
    <source>
        <dbReference type="EMBL" id="VBA51231.1"/>
    </source>
</evidence>
<gene>
    <name evidence="1" type="ORF">LAUMK142_03004</name>
</gene>
<proteinExistence type="predicted"/>
<dbReference type="Proteomes" id="UP000268285">
    <property type="component" value="Unassembled WGS sequence"/>
</dbReference>
<name>A0A498QUY3_9MYCO</name>
<sequence>MSDGCRLTIGASVVVRPRSAAREEFPGHLPCIDKVAWVAAAVVGYATVVMLW</sequence>
<accession>A0A498QUY3</accession>
<protein>
    <submittedName>
        <fullName evidence="1">Uncharacterized protein</fullName>
    </submittedName>
</protein>
<dbReference type="AlphaFoldDB" id="A0A498QUY3"/>
<evidence type="ECO:0000313" key="2">
    <source>
        <dbReference type="Proteomes" id="UP000268285"/>
    </source>
</evidence>
<dbReference type="EMBL" id="UPHU01000001">
    <property type="protein sequence ID" value="VBA51231.1"/>
    <property type="molecule type" value="Genomic_DNA"/>
</dbReference>
<reference evidence="1 2" key="1">
    <citation type="submission" date="2018-09" db="EMBL/GenBank/DDBJ databases">
        <authorList>
            <person name="Tagini F."/>
        </authorList>
    </citation>
    <scope>NUCLEOTIDE SEQUENCE [LARGE SCALE GENOMIC DNA]</scope>
    <source>
        <strain evidence="1 2">MK142</strain>
    </source>
</reference>